<reference evidence="5 6" key="2">
    <citation type="submission" date="2019-01" db="EMBL/GenBank/DDBJ databases">
        <title>Motilimonas pumilus sp. nov., isolated from the gut of sea cucumber (Apostichopus japonicus).</title>
        <authorList>
            <person name="Wang F.-Q."/>
            <person name="Ren L.-H."/>
            <person name="Lin Y.-W."/>
            <person name="Sun G.-H."/>
            <person name="Du Z.-J."/>
            <person name="Zhao J.-X."/>
            <person name="Liu X.-J."/>
            <person name="Liu L.-J."/>
        </authorList>
    </citation>
    <scope>NUCLEOTIDE SEQUENCE [LARGE SCALE GENOMIC DNA]</scope>
    <source>
        <strain evidence="5 6">PLHSC7-2</strain>
    </source>
</reference>
<dbReference type="OrthoDB" id="9801912at2"/>
<proteinExistence type="inferred from homology"/>
<sequence>MKVFKKLFNASLAIVLACSALLPQVAVANATSLTIVSELRPAWKRNFNPFNSSHRLPTTMQFIYEPLIVFNELQGGKPVYRLATDHWFSKDLKTLTFVIRENVTWSDGEPFTADDVIFSMRLAMRNKALDVRGIAEDIESVSRVGRHKVEIKLNKVDAGLDIRIVRAPIVPKHIFSKIKPEDIPSFDNPHPVGTGPFTEVTMFNWSVYVQCRNPYYYDNKELDIDCLKSPVVNNNAELLKAAIKGRLDWTSSFIPDIEDVLLSKNQSTKYWFPAAGTASFMVNFKTPNANNRKAFNNINFRRAFSMAIDRERVVQEAGSGYWSVNRYPSGLGDQFKPWANGTTQNFYKKYNTYDITGAKLLLAEAGFRDFDGDGFVENPDGSAIKFDILVPNGWSDHVAATEIGIEGLRSIGINAGIALPEFGELTDLVKEADYDAQFTNYFAGATPHHYYHSGFHSSQMNKARFAGHHNVDLMLDKLIDAFNRTTDQNKREEVMHRIQERIGSQQVIMPVISSNFNYQYDDISFTGWFNAENPGGIPVIHPDIPERLLHVLSLKPVPKEEQSKKI</sequence>
<dbReference type="PIRSF" id="PIRSF002741">
    <property type="entry name" value="MppA"/>
    <property type="match status" value="1"/>
</dbReference>
<dbReference type="InterPro" id="IPR000914">
    <property type="entry name" value="SBP_5_dom"/>
</dbReference>
<comment type="caution">
    <text evidence="5">The sequence shown here is derived from an EMBL/GenBank/DDBJ whole genome shotgun (WGS) entry which is preliminary data.</text>
</comment>
<dbReference type="Gene3D" id="3.10.105.10">
    <property type="entry name" value="Dipeptide-binding Protein, Domain 3"/>
    <property type="match status" value="1"/>
</dbReference>
<feature type="domain" description="Solute-binding protein family 5" evidence="4">
    <location>
        <begin position="77"/>
        <end position="459"/>
    </location>
</feature>
<evidence type="ECO:0000256" key="1">
    <source>
        <dbReference type="ARBA" id="ARBA00005695"/>
    </source>
</evidence>
<feature type="chain" id="PRO_5019102921" evidence="3">
    <location>
        <begin position="29"/>
        <end position="566"/>
    </location>
</feature>
<keyword evidence="2 3" id="KW-0732">Signal</keyword>
<dbReference type="GO" id="GO:1904680">
    <property type="term" value="F:peptide transmembrane transporter activity"/>
    <property type="evidence" value="ECO:0007669"/>
    <property type="project" value="TreeGrafter"/>
</dbReference>
<comment type="similarity">
    <text evidence="1">Belongs to the bacterial solute-binding protein 5 family.</text>
</comment>
<organism evidence="5 6">
    <name type="scientific">Motilimonas pumila</name>
    <dbReference type="NCBI Taxonomy" id="2303987"/>
    <lineage>
        <taxon>Bacteria</taxon>
        <taxon>Pseudomonadati</taxon>
        <taxon>Pseudomonadota</taxon>
        <taxon>Gammaproteobacteria</taxon>
        <taxon>Alteromonadales</taxon>
        <taxon>Alteromonadales genera incertae sedis</taxon>
        <taxon>Motilimonas</taxon>
    </lineage>
</organism>
<dbReference type="CDD" id="cd08509">
    <property type="entry name" value="PBP2_TmCBP_oligosaccharides_like"/>
    <property type="match status" value="1"/>
</dbReference>
<dbReference type="Gene3D" id="3.90.76.10">
    <property type="entry name" value="Dipeptide-binding Protein, Domain 1"/>
    <property type="match status" value="1"/>
</dbReference>
<keyword evidence="6" id="KW-1185">Reference proteome</keyword>
<dbReference type="SUPFAM" id="SSF53850">
    <property type="entry name" value="Periplasmic binding protein-like II"/>
    <property type="match status" value="1"/>
</dbReference>
<dbReference type="Gene3D" id="3.40.190.10">
    <property type="entry name" value="Periplasmic binding protein-like II"/>
    <property type="match status" value="1"/>
</dbReference>
<dbReference type="PANTHER" id="PTHR30290:SF38">
    <property type="entry name" value="D,D-DIPEPTIDE-BINDING PERIPLASMIC PROTEIN DDPA-RELATED"/>
    <property type="match status" value="1"/>
</dbReference>
<dbReference type="PANTHER" id="PTHR30290">
    <property type="entry name" value="PERIPLASMIC BINDING COMPONENT OF ABC TRANSPORTER"/>
    <property type="match status" value="1"/>
</dbReference>
<evidence type="ECO:0000313" key="5">
    <source>
        <dbReference type="EMBL" id="RJG51367.1"/>
    </source>
</evidence>
<dbReference type="GO" id="GO:0043190">
    <property type="term" value="C:ATP-binding cassette (ABC) transporter complex"/>
    <property type="evidence" value="ECO:0007669"/>
    <property type="project" value="InterPro"/>
</dbReference>
<dbReference type="PROSITE" id="PS51257">
    <property type="entry name" value="PROKAR_LIPOPROTEIN"/>
    <property type="match status" value="1"/>
</dbReference>
<dbReference type="Pfam" id="PF00496">
    <property type="entry name" value="SBP_bac_5"/>
    <property type="match status" value="1"/>
</dbReference>
<protein>
    <submittedName>
        <fullName evidence="5">ABC transporter substrate-binding protein</fullName>
    </submittedName>
</protein>
<name>A0A418YK63_9GAMM</name>
<accession>A0A418YK63</accession>
<dbReference type="AlphaFoldDB" id="A0A418YK63"/>
<dbReference type="InterPro" id="IPR030678">
    <property type="entry name" value="Peptide/Ni-bd"/>
</dbReference>
<dbReference type="Proteomes" id="UP000283255">
    <property type="component" value="Unassembled WGS sequence"/>
</dbReference>
<gene>
    <name evidence="5" type="ORF">D1Z90_01125</name>
</gene>
<feature type="signal peptide" evidence="3">
    <location>
        <begin position="1"/>
        <end position="28"/>
    </location>
</feature>
<dbReference type="InterPro" id="IPR039424">
    <property type="entry name" value="SBP_5"/>
</dbReference>
<reference evidence="5 6" key="1">
    <citation type="submission" date="2018-09" db="EMBL/GenBank/DDBJ databases">
        <authorList>
            <person name="Wang F."/>
        </authorList>
    </citation>
    <scope>NUCLEOTIDE SEQUENCE [LARGE SCALE GENOMIC DNA]</scope>
    <source>
        <strain evidence="5 6">PLHSC7-2</strain>
    </source>
</reference>
<dbReference type="GO" id="GO:0042938">
    <property type="term" value="P:dipeptide transport"/>
    <property type="evidence" value="ECO:0007669"/>
    <property type="project" value="TreeGrafter"/>
</dbReference>
<dbReference type="GO" id="GO:0030288">
    <property type="term" value="C:outer membrane-bounded periplasmic space"/>
    <property type="evidence" value="ECO:0007669"/>
    <property type="project" value="TreeGrafter"/>
</dbReference>
<evidence type="ECO:0000313" key="6">
    <source>
        <dbReference type="Proteomes" id="UP000283255"/>
    </source>
</evidence>
<dbReference type="EMBL" id="QZCH01000001">
    <property type="protein sequence ID" value="RJG51367.1"/>
    <property type="molecule type" value="Genomic_DNA"/>
</dbReference>
<evidence type="ECO:0000256" key="2">
    <source>
        <dbReference type="ARBA" id="ARBA00022729"/>
    </source>
</evidence>
<evidence type="ECO:0000256" key="3">
    <source>
        <dbReference type="SAM" id="SignalP"/>
    </source>
</evidence>
<evidence type="ECO:0000259" key="4">
    <source>
        <dbReference type="Pfam" id="PF00496"/>
    </source>
</evidence>